<evidence type="ECO:0000259" key="8">
    <source>
        <dbReference type="Pfam" id="PF06808"/>
    </source>
</evidence>
<comment type="function">
    <text evidence="7">Part of the tripartite ATP-independent periplasmic (TRAP) transport system.</text>
</comment>
<keyword evidence="6 7" id="KW-0472">Membrane</keyword>
<keyword evidence="5 7" id="KW-1133">Transmembrane helix</keyword>
<reference evidence="10" key="1">
    <citation type="journal article" date="2014" name="Stand. Genomic Sci.">
        <title>Genome sequence of the exopolysaccharide-producing Salipiger mucosus type strain (DSM 16094(T)), a moderately halophilic member of the Roseobacter clade.</title>
        <authorList>
            <person name="Riedel T."/>
            <person name="Spring S."/>
            <person name="Fiebig A."/>
            <person name="Petersen J."/>
            <person name="Kyrpides N.C."/>
            <person name="Goker M."/>
            <person name="Klenk H.P."/>
        </authorList>
    </citation>
    <scope>NUCLEOTIDE SEQUENCE [LARGE SCALE GENOMIC DNA]</scope>
    <source>
        <strain evidence="10">DSM 16094</strain>
    </source>
</reference>
<evidence type="ECO:0000313" key="10">
    <source>
        <dbReference type="Proteomes" id="UP000015347"/>
    </source>
</evidence>
<dbReference type="PIRSF" id="PIRSF006066">
    <property type="entry name" value="HI0050"/>
    <property type="match status" value="1"/>
</dbReference>
<evidence type="ECO:0000256" key="2">
    <source>
        <dbReference type="ARBA" id="ARBA00022475"/>
    </source>
</evidence>
<dbReference type="RefSeq" id="WP_020041271.1">
    <property type="nucleotide sequence ID" value="NZ_KE557274.1"/>
</dbReference>
<comment type="caution">
    <text evidence="7">Lacks conserved residue(s) required for the propagation of feature annotation.</text>
</comment>
<feature type="transmembrane region" description="Helical" evidence="7">
    <location>
        <begin position="50"/>
        <end position="73"/>
    </location>
</feature>
<feature type="transmembrane region" description="Helical" evidence="7">
    <location>
        <begin position="268"/>
        <end position="293"/>
    </location>
</feature>
<dbReference type="NCBIfam" id="TIGR00786">
    <property type="entry name" value="dctM"/>
    <property type="match status" value="1"/>
</dbReference>
<keyword evidence="3 7" id="KW-0997">Cell inner membrane</keyword>
<dbReference type="eggNOG" id="COG1593">
    <property type="taxonomic scope" value="Bacteria"/>
</dbReference>
<evidence type="ECO:0000256" key="7">
    <source>
        <dbReference type="RuleBase" id="RU369079"/>
    </source>
</evidence>
<keyword evidence="7" id="KW-0813">Transport</keyword>
<organism evidence="9 10">
    <name type="scientific">Salipiger mucosus DSM 16094</name>
    <dbReference type="NCBI Taxonomy" id="1123237"/>
    <lineage>
        <taxon>Bacteria</taxon>
        <taxon>Pseudomonadati</taxon>
        <taxon>Pseudomonadota</taxon>
        <taxon>Alphaproteobacteria</taxon>
        <taxon>Rhodobacterales</taxon>
        <taxon>Roseobacteraceae</taxon>
        <taxon>Salipiger</taxon>
    </lineage>
</organism>
<dbReference type="AlphaFoldDB" id="S9SB14"/>
<feature type="transmembrane region" description="Helical" evidence="7">
    <location>
        <begin position="397"/>
        <end position="416"/>
    </location>
</feature>
<comment type="caution">
    <text evidence="9">The sequence shown here is derived from an EMBL/GenBank/DDBJ whole genome shotgun (WGS) entry which is preliminary data.</text>
</comment>
<dbReference type="EMBL" id="APVH01000015">
    <property type="protein sequence ID" value="EPX83434.1"/>
    <property type="molecule type" value="Genomic_DNA"/>
</dbReference>
<dbReference type="PANTHER" id="PTHR33362">
    <property type="entry name" value="SIALIC ACID TRAP TRANSPORTER PERMEASE PROTEIN SIAT-RELATED"/>
    <property type="match status" value="1"/>
</dbReference>
<evidence type="ECO:0000256" key="3">
    <source>
        <dbReference type="ARBA" id="ARBA00022519"/>
    </source>
</evidence>
<dbReference type="InterPro" id="IPR010656">
    <property type="entry name" value="DctM"/>
</dbReference>
<dbReference type="GO" id="GO:0005886">
    <property type="term" value="C:plasma membrane"/>
    <property type="evidence" value="ECO:0007669"/>
    <property type="project" value="UniProtKB-SubCell"/>
</dbReference>
<keyword evidence="10" id="KW-1185">Reference proteome</keyword>
<feature type="transmembrane region" description="Helical" evidence="7">
    <location>
        <begin position="365"/>
        <end position="385"/>
    </location>
</feature>
<name>S9SB14_9RHOB</name>
<comment type="subcellular location">
    <subcellularLocation>
        <location evidence="1 7">Cell inner membrane</location>
        <topology evidence="1 7">Multi-pass membrane protein</topology>
    </subcellularLocation>
</comment>
<dbReference type="GO" id="GO:0022857">
    <property type="term" value="F:transmembrane transporter activity"/>
    <property type="evidence" value="ECO:0007669"/>
    <property type="project" value="UniProtKB-UniRule"/>
</dbReference>
<dbReference type="OrthoDB" id="9790209at2"/>
<feature type="domain" description="TRAP C4-dicarboxylate transport system permease DctM subunit" evidence="8">
    <location>
        <begin position="6"/>
        <end position="415"/>
    </location>
</feature>
<dbReference type="STRING" id="1123237.Salmuc_02042"/>
<dbReference type="HOGENOM" id="CLU_019824_4_1_5"/>
<feature type="transmembrane region" description="Helical" evidence="7">
    <location>
        <begin position="130"/>
        <end position="149"/>
    </location>
</feature>
<evidence type="ECO:0000256" key="4">
    <source>
        <dbReference type="ARBA" id="ARBA00022692"/>
    </source>
</evidence>
<dbReference type="PANTHER" id="PTHR33362:SF2">
    <property type="entry name" value="TRAP TRANSPORTER LARGE PERMEASE PROTEIN"/>
    <property type="match status" value="1"/>
</dbReference>
<evidence type="ECO:0000313" key="9">
    <source>
        <dbReference type="EMBL" id="EPX83434.1"/>
    </source>
</evidence>
<feature type="transmembrane region" description="Helical" evidence="7">
    <location>
        <begin position="212"/>
        <end position="234"/>
    </location>
</feature>
<protein>
    <recommendedName>
        <fullName evidence="7">TRAP transporter large permease protein</fullName>
    </recommendedName>
</protein>
<evidence type="ECO:0000256" key="6">
    <source>
        <dbReference type="ARBA" id="ARBA00023136"/>
    </source>
</evidence>
<sequence length="419" mass="43622">MSIALLVAFGLLMLTGLPIGFSLILAAAIALVGFGGLPDTIVMLRFYQPTQNFVMIAIPFFILSGMLLMTGALGQRLIDFATRLVGRFRGGLGQVNVMGSTLFGGVSGSAVADASAMGGMMIPWMTREGYPAAFSAAITASSSIIAVLIPPSIPLILFATVSNESVADLFTAGVAPALALSFGLMFTCWLIARRRGFQVFEGGAGGPAIGRVILAALPAISLPVLIVVSLRFGIATPTEVSVLATGYALLLRAALYRDLTWASIAAALIGTVITTGVVMLVIAASNLVSFVLAFDNVPGQVADWATSNFSEPWQIILLMNVSMLVVGMFIDLSAAMLLMAPLFVALANAIGLNLTQLGVMMTINLGVGLFTPPVGTTLFISSAIARVPVGSVAREMWPFYLIAASVLGLTAFVPAFTVF</sequence>
<keyword evidence="2" id="KW-1003">Cell membrane</keyword>
<comment type="subunit">
    <text evidence="7">The complex comprises the extracytoplasmic solute receptor protein and the two transmembrane proteins.</text>
</comment>
<comment type="similarity">
    <text evidence="7">Belongs to the TRAP transporter large permease family.</text>
</comment>
<accession>S9SB14</accession>
<evidence type="ECO:0000256" key="1">
    <source>
        <dbReference type="ARBA" id="ARBA00004429"/>
    </source>
</evidence>
<feature type="transmembrane region" description="Helical" evidence="7">
    <location>
        <begin position="169"/>
        <end position="192"/>
    </location>
</feature>
<proteinExistence type="inferred from homology"/>
<keyword evidence="4 7" id="KW-0812">Transmembrane</keyword>
<evidence type="ECO:0000256" key="5">
    <source>
        <dbReference type="ARBA" id="ARBA00022989"/>
    </source>
</evidence>
<dbReference type="InterPro" id="IPR004681">
    <property type="entry name" value="TRAP_DctM"/>
</dbReference>
<dbReference type="Pfam" id="PF06808">
    <property type="entry name" value="DctM"/>
    <property type="match status" value="1"/>
</dbReference>
<gene>
    <name evidence="9" type="ORF">Salmuc_02042</name>
</gene>
<dbReference type="Proteomes" id="UP000015347">
    <property type="component" value="Unassembled WGS sequence"/>
</dbReference>